<dbReference type="NCBIfam" id="NF003353">
    <property type="entry name" value="PRK04387.1"/>
    <property type="match status" value="1"/>
</dbReference>
<dbReference type="Gene3D" id="1.10.220.80">
    <property type="entry name" value="BH2638-like"/>
    <property type="match status" value="1"/>
</dbReference>
<dbReference type="EMBL" id="AYZK01000001">
    <property type="protein sequence ID" value="KRM88001.1"/>
    <property type="molecule type" value="Genomic_DNA"/>
</dbReference>
<keyword evidence="2" id="KW-1185">Reference proteome</keyword>
<dbReference type="PIRSF" id="PIRSF037260">
    <property type="entry name" value="UPF0223"/>
    <property type="match status" value="1"/>
</dbReference>
<reference evidence="1 2" key="1">
    <citation type="journal article" date="2015" name="Genome Announc.">
        <title>Expanding the biotechnology potential of lactobacilli through comparative genomics of 213 strains and associated genera.</title>
        <authorList>
            <person name="Sun Z."/>
            <person name="Harris H.M."/>
            <person name="McCann A."/>
            <person name="Guo C."/>
            <person name="Argimon S."/>
            <person name="Zhang W."/>
            <person name="Yang X."/>
            <person name="Jeffery I.B."/>
            <person name="Cooney J.C."/>
            <person name="Kagawa T.F."/>
            <person name="Liu W."/>
            <person name="Song Y."/>
            <person name="Salvetti E."/>
            <person name="Wrobel A."/>
            <person name="Rasinkangas P."/>
            <person name="Parkhill J."/>
            <person name="Rea M.C."/>
            <person name="O'Sullivan O."/>
            <person name="Ritari J."/>
            <person name="Douillard F.P."/>
            <person name="Paul Ross R."/>
            <person name="Yang R."/>
            <person name="Briner A.E."/>
            <person name="Felis G.E."/>
            <person name="de Vos W.M."/>
            <person name="Barrangou R."/>
            <person name="Klaenhammer T.R."/>
            <person name="Caufield P.W."/>
            <person name="Cui Y."/>
            <person name="Zhang H."/>
            <person name="O'Toole P.W."/>
        </authorList>
    </citation>
    <scope>NUCLEOTIDE SEQUENCE [LARGE SCALE GENOMIC DNA]</scope>
    <source>
        <strain evidence="1 2">DSM 22698</strain>
    </source>
</reference>
<dbReference type="Proteomes" id="UP000051789">
    <property type="component" value="Unassembled WGS sequence"/>
</dbReference>
<gene>
    <name evidence="1" type="ORF">FD19_GL000284</name>
</gene>
<dbReference type="RefSeq" id="WP_056968946.1">
    <property type="nucleotide sequence ID" value="NZ_AYZK01000001.1"/>
</dbReference>
<evidence type="ECO:0000313" key="1">
    <source>
        <dbReference type="EMBL" id="KRM88001.1"/>
    </source>
</evidence>
<dbReference type="SUPFAM" id="SSF158504">
    <property type="entry name" value="BH2638-like"/>
    <property type="match status" value="1"/>
</dbReference>
<evidence type="ECO:0000313" key="2">
    <source>
        <dbReference type="Proteomes" id="UP000051789"/>
    </source>
</evidence>
<dbReference type="PATRIC" id="fig|1423810.4.peg.287"/>
<dbReference type="Pfam" id="PF05256">
    <property type="entry name" value="UPF0223"/>
    <property type="match status" value="1"/>
</dbReference>
<dbReference type="InterPro" id="IPR023324">
    <property type="entry name" value="BH2638-like_sf"/>
</dbReference>
<name>A0A0R2C886_9LACO</name>
<protein>
    <submittedName>
        <fullName evidence="1">Uncharacterized protein</fullName>
    </submittedName>
</protein>
<proteinExistence type="predicted"/>
<dbReference type="STRING" id="1423810.FD19_GL000284"/>
<dbReference type="InterPro" id="IPR007920">
    <property type="entry name" value="UPF0223"/>
</dbReference>
<accession>A0A0R2C886</accession>
<comment type="caution">
    <text evidence="1">The sequence shown here is derived from an EMBL/GenBank/DDBJ whole genome shotgun (WGS) entry which is preliminary data.</text>
</comment>
<organism evidence="1 2">
    <name type="scientific">Lacticaseibacillus thailandensis DSM 22698 = JCM 13996</name>
    <dbReference type="NCBI Taxonomy" id="1423810"/>
    <lineage>
        <taxon>Bacteria</taxon>
        <taxon>Bacillati</taxon>
        <taxon>Bacillota</taxon>
        <taxon>Bacilli</taxon>
        <taxon>Lactobacillales</taxon>
        <taxon>Lactobacillaceae</taxon>
        <taxon>Lacticaseibacillus</taxon>
    </lineage>
</organism>
<dbReference type="AlphaFoldDB" id="A0A0R2C886"/>
<sequence>MKANYGYPLELDWTTDEKIAVTTFLQMVEDAYEHGVNRDNLLAAYNAFKKVVPDKAGERQIDREFEEVSDYSTYRAIQAARQGAGKTVRLRVDHRRSK</sequence>